<gene>
    <name evidence="1" type="ORF">FE257_001089</name>
</gene>
<keyword evidence="2" id="KW-1185">Reference proteome</keyword>
<accession>A0AAD4CUF0</accession>
<dbReference type="EMBL" id="VCAU01000011">
    <property type="protein sequence ID" value="KAF9892687.1"/>
    <property type="molecule type" value="Genomic_DNA"/>
</dbReference>
<reference evidence="1" key="2">
    <citation type="submission" date="2020-02" db="EMBL/GenBank/DDBJ databases">
        <authorList>
            <person name="Gilchrist C.L.M."/>
            <person name="Chooi Y.-H."/>
        </authorList>
    </citation>
    <scope>NUCLEOTIDE SEQUENCE</scope>
    <source>
        <strain evidence="1">MST-FP2251</strain>
    </source>
</reference>
<organism evidence="1 2">
    <name type="scientific">Aspergillus nanangensis</name>
    <dbReference type="NCBI Taxonomy" id="2582783"/>
    <lineage>
        <taxon>Eukaryota</taxon>
        <taxon>Fungi</taxon>
        <taxon>Dikarya</taxon>
        <taxon>Ascomycota</taxon>
        <taxon>Pezizomycotina</taxon>
        <taxon>Eurotiomycetes</taxon>
        <taxon>Eurotiomycetidae</taxon>
        <taxon>Eurotiales</taxon>
        <taxon>Aspergillaceae</taxon>
        <taxon>Aspergillus</taxon>
        <taxon>Aspergillus subgen. Circumdati</taxon>
    </lineage>
</organism>
<dbReference type="AlphaFoldDB" id="A0AAD4CUF0"/>
<reference evidence="1" key="1">
    <citation type="journal article" date="2019" name="Beilstein J. Org. Chem.">
        <title>Nanangenines: drimane sesquiterpenoids as the dominant metabolite cohort of a novel Australian fungus, Aspergillus nanangensis.</title>
        <authorList>
            <person name="Lacey H.J."/>
            <person name="Gilchrist C.L.M."/>
            <person name="Crombie A."/>
            <person name="Kalaitzis J.A."/>
            <person name="Vuong D."/>
            <person name="Rutledge P.J."/>
            <person name="Turner P."/>
            <person name="Pitt J.I."/>
            <person name="Lacey E."/>
            <person name="Chooi Y.H."/>
            <person name="Piggott A.M."/>
        </authorList>
    </citation>
    <scope>NUCLEOTIDE SEQUENCE</scope>
    <source>
        <strain evidence="1">MST-FP2251</strain>
    </source>
</reference>
<dbReference type="Proteomes" id="UP001194746">
    <property type="component" value="Unassembled WGS sequence"/>
</dbReference>
<sequence>MGDWDQFLQETPWFVQPDQTATVGQEQPWPRGEIASLPHLSALLASATLTPVSIADTDYELIAWGPPSARQGWLCRPPLPAEPTEEAHPIHRDFWSVCGGIIQQFREPDTTWWLNQDEILTATASQMPVSEVLADYSWLWEDNGLTIPIQLDKYYVVASEANGNLTLVHRESGQLLLFAPDHAFDGVTTLPGCPPYSLLTIDDTKDLGTWIEQAALKMRSV</sequence>
<name>A0AAD4CUF0_ASPNN</name>
<evidence type="ECO:0000313" key="1">
    <source>
        <dbReference type="EMBL" id="KAF9892687.1"/>
    </source>
</evidence>
<proteinExistence type="predicted"/>
<comment type="caution">
    <text evidence="1">The sequence shown here is derived from an EMBL/GenBank/DDBJ whole genome shotgun (WGS) entry which is preliminary data.</text>
</comment>
<evidence type="ECO:0000313" key="2">
    <source>
        <dbReference type="Proteomes" id="UP001194746"/>
    </source>
</evidence>
<protein>
    <submittedName>
        <fullName evidence="1">Uncharacterized protein</fullName>
    </submittedName>
</protein>